<feature type="compositionally biased region" description="Polar residues" evidence="1">
    <location>
        <begin position="29"/>
        <end position="47"/>
    </location>
</feature>
<reference evidence="2 3" key="1">
    <citation type="submission" date="2024-05" db="EMBL/GenBank/DDBJ databases">
        <title>Haplotype-resolved chromosome-level genome assembly of Huyou (Citrus changshanensis).</title>
        <authorList>
            <person name="Miao C."/>
            <person name="Chen W."/>
            <person name="Wu Y."/>
            <person name="Wang L."/>
            <person name="Zhao S."/>
            <person name="Grierson D."/>
            <person name="Xu C."/>
            <person name="Chen K."/>
        </authorList>
    </citation>
    <scope>NUCLEOTIDE SEQUENCE [LARGE SCALE GENOMIC DNA]</scope>
    <source>
        <strain evidence="2">01-14</strain>
        <tissue evidence="2">Leaf</tissue>
    </source>
</reference>
<dbReference type="AlphaFoldDB" id="A0AAP0LKY1"/>
<organism evidence="2 3">
    <name type="scientific">Citrus x changshan-huyou</name>
    <dbReference type="NCBI Taxonomy" id="2935761"/>
    <lineage>
        <taxon>Eukaryota</taxon>
        <taxon>Viridiplantae</taxon>
        <taxon>Streptophyta</taxon>
        <taxon>Embryophyta</taxon>
        <taxon>Tracheophyta</taxon>
        <taxon>Spermatophyta</taxon>
        <taxon>Magnoliopsida</taxon>
        <taxon>eudicotyledons</taxon>
        <taxon>Gunneridae</taxon>
        <taxon>Pentapetalae</taxon>
        <taxon>rosids</taxon>
        <taxon>malvids</taxon>
        <taxon>Sapindales</taxon>
        <taxon>Rutaceae</taxon>
        <taxon>Aurantioideae</taxon>
        <taxon>Citrus</taxon>
    </lineage>
</organism>
<gene>
    <name evidence="2" type="ORF">WN944_027502</name>
</gene>
<protein>
    <submittedName>
        <fullName evidence="2">Uncharacterized protein</fullName>
    </submittedName>
</protein>
<evidence type="ECO:0000313" key="3">
    <source>
        <dbReference type="Proteomes" id="UP001428341"/>
    </source>
</evidence>
<accession>A0AAP0LKY1</accession>
<keyword evidence="3" id="KW-1185">Reference proteome</keyword>
<evidence type="ECO:0000313" key="2">
    <source>
        <dbReference type="EMBL" id="KAK9175495.1"/>
    </source>
</evidence>
<dbReference type="PANTHER" id="PTHR34118">
    <property type="entry name" value="NF-KAPPA-B INHIBITOR-LIKE PROTEIN-RELATED"/>
    <property type="match status" value="1"/>
</dbReference>
<dbReference type="Proteomes" id="UP001428341">
    <property type="component" value="Unassembled WGS sequence"/>
</dbReference>
<dbReference type="PANTHER" id="PTHR34118:SF1">
    <property type="entry name" value="NF-KAPPA-B INHIBITOR-LIKE PROTEIN"/>
    <property type="match status" value="1"/>
</dbReference>
<proteinExistence type="predicted"/>
<sequence length="301" mass="34142">MEALSRISFLTNYTHSHFPIFSPLPHTQKPLSKKTSPTFSSSLLRTSSHPDRELNDDFISKTSDMFWLMGALKFVDFDADAGKFADNSEQAHQVIESDNDDGFLKLLKTHEWLLGDNSAPINKKPSAKALQDDSERRKRLNLYEANIEFASCYSNVPVMFDLHALHAVEEGTDALVGWDWNCLEWVLFDIALSPVQLLVPSALIPTCRPIGIRSEDLKYFLERSFKGSSLALSSPRLVIPATIYGLWVLSHRYFANAFFEFQIVPAMFGMLVYKAAAFVQVYRDNEDLQLVFPENEETSSD</sequence>
<feature type="region of interest" description="Disordered" evidence="1">
    <location>
        <begin position="29"/>
        <end position="49"/>
    </location>
</feature>
<dbReference type="EMBL" id="JBCGBO010000025">
    <property type="protein sequence ID" value="KAK9175495.1"/>
    <property type="molecule type" value="Genomic_DNA"/>
</dbReference>
<evidence type="ECO:0000256" key="1">
    <source>
        <dbReference type="SAM" id="MobiDB-lite"/>
    </source>
</evidence>
<comment type="caution">
    <text evidence="2">The sequence shown here is derived from an EMBL/GenBank/DDBJ whole genome shotgun (WGS) entry which is preliminary data.</text>
</comment>
<name>A0AAP0LKY1_9ROSI</name>